<dbReference type="PANTHER" id="PTHR33376:SF2">
    <property type="entry name" value="DICARBOXYLATE-BINDING PERIPLASMIC PROTEIN"/>
    <property type="match status" value="1"/>
</dbReference>
<reference evidence="2 3" key="1">
    <citation type="submission" date="2018-05" db="EMBL/GenBank/DDBJ databases">
        <title>The Hungate 1000. A catalogue of reference genomes from the rumen microbiome.</title>
        <authorList>
            <person name="Kelly W."/>
        </authorList>
    </citation>
    <scope>NUCLEOTIDE SEQUENCE [LARGE SCALE GENOMIC DNA]</scope>
    <source>
        <strain evidence="2 3">NLAE-zl-C242</strain>
    </source>
</reference>
<dbReference type="Gene3D" id="3.40.190.170">
    <property type="entry name" value="Bacterial extracellular solute-binding protein, family 7"/>
    <property type="match status" value="1"/>
</dbReference>
<accession>A0A2Y9CAE9</accession>
<dbReference type="PROSITE" id="PS51257">
    <property type="entry name" value="PROKAR_LIPOPROTEIN"/>
    <property type="match status" value="1"/>
</dbReference>
<protein>
    <submittedName>
        <fullName evidence="2">Tripartite ATP-independent transporter DctP family solute receptor</fullName>
    </submittedName>
</protein>
<comment type="caution">
    <text evidence="2">The sequence shown here is derived from an EMBL/GenBank/DDBJ whole genome shotgun (WGS) entry which is preliminary data.</text>
</comment>
<name>A0A2Y9CAE9_9FIRM</name>
<dbReference type="AlphaFoldDB" id="A0A2Y9CAE9"/>
<evidence type="ECO:0000313" key="2">
    <source>
        <dbReference type="EMBL" id="PWJ27677.1"/>
    </source>
</evidence>
<dbReference type="GO" id="GO:0055085">
    <property type="term" value="P:transmembrane transport"/>
    <property type="evidence" value="ECO:0007669"/>
    <property type="project" value="InterPro"/>
</dbReference>
<gene>
    <name evidence="2" type="ORF">A8806_111113</name>
</gene>
<evidence type="ECO:0000256" key="1">
    <source>
        <dbReference type="ARBA" id="ARBA00022729"/>
    </source>
</evidence>
<dbReference type="GO" id="GO:0030246">
    <property type="term" value="F:carbohydrate binding"/>
    <property type="evidence" value="ECO:0007669"/>
    <property type="project" value="TreeGrafter"/>
</dbReference>
<dbReference type="InterPro" id="IPR038404">
    <property type="entry name" value="TRAP_DctP_sf"/>
</dbReference>
<dbReference type="Pfam" id="PF03480">
    <property type="entry name" value="DctP"/>
    <property type="match status" value="1"/>
</dbReference>
<keyword evidence="3" id="KW-1185">Reference proteome</keyword>
<keyword evidence="2" id="KW-0675">Receptor</keyword>
<evidence type="ECO:0000313" key="3">
    <source>
        <dbReference type="Proteomes" id="UP000245845"/>
    </source>
</evidence>
<dbReference type="Proteomes" id="UP000245845">
    <property type="component" value="Unassembled WGS sequence"/>
</dbReference>
<dbReference type="InterPro" id="IPR018389">
    <property type="entry name" value="DctP_fam"/>
</dbReference>
<sequence>MNLKRITAAGCAAAMISVLLLSGCQKKEVEKVDHGVIRIAYNNAEDYPHYKALEWASEEIEKVTDGRFTVKIYSNGTLGDQRAALELTQNNAVQMCVANATIVESYNSDFSVLSMPFLFKDSGHQREAYTSGILDDLFDSTSEYDFKIVGAFGSGSRNIFCDREVREPGDLKGLKIRVMQSDNMVKMLQLMGGTGVPMSASEQYSAMQQGVVDGAESNEIDYVGKKYYEVAPVFSRTEHCFSTDFVVAGTQFLDSLSDGDRELIEGVMNECVEKEFDFWAEMVEDSIEQAQALGIEFIDDVDKEAFAESFTEFQESIANSNDMTKSVYQAIVSLRSEGQENE</sequence>
<proteinExistence type="predicted"/>
<keyword evidence="1" id="KW-0732">Signal</keyword>
<dbReference type="NCBIfam" id="NF037995">
    <property type="entry name" value="TRAP_S1"/>
    <property type="match status" value="1"/>
</dbReference>
<organism evidence="2 3">
    <name type="scientific">Faecalicatena orotica</name>
    <dbReference type="NCBI Taxonomy" id="1544"/>
    <lineage>
        <taxon>Bacteria</taxon>
        <taxon>Bacillati</taxon>
        <taxon>Bacillota</taxon>
        <taxon>Clostridia</taxon>
        <taxon>Lachnospirales</taxon>
        <taxon>Lachnospiraceae</taxon>
        <taxon>Faecalicatena</taxon>
    </lineage>
</organism>
<dbReference type="OrthoDB" id="9815946at2"/>
<dbReference type="RefSeq" id="WP_109732489.1">
    <property type="nucleotide sequence ID" value="NZ_BAAACK010000005.1"/>
</dbReference>
<dbReference type="PANTHER" id="PTHR33376">
    <property type="match status" value="1"/>
</dbReference>
<dbReference type="EMBL" id="QGDL01000011">
    <property type="protein sequence ID" value="PWJ27677.1"/>
    <property type="molecule type" value="Genomic_DNA"/>
</dbReference>